<dbReference type="Proteomes" id="UP000323521">
    <property type="component" value="Chromosome"/>
</dbReference>
<evidence type="ECO:0000313" key="10">
    <source>
        <dbReference type="Proteomes" id="UP000323521"/>
    </source>
</evidence>
<keyword evidence="5" id="KW-0547">Nucleotide-binding</keyword>
<dbReference type="CDD" id="cd03262">
    <property type="entry name" value="ABC_HisP_GlnQ"/>
    <property type="match status" value="1"/>
</dbReference>
<dbReference type="SMART" id="SM00382">
    <property type="entry name" value="AAA"/>
    <property type="match status" value="1"/>
</dbReference>
<gene>
    <name evidence="9" type="ORF">DCMF_20715</name>
</gene>
<dbReference type="PANTHER" id="PTHR43166:SF9">
    <property type="entry name" value="GLUTAMATE_ASPARTATE IMPORT ATP-BINDING PROTEIN GLTL"/>
    <property type="match status" value="1"/>
</dbReference>
<evidence type="ECO:0000256" key="3">
    <source>
        <dbReference type="ARBA" id="ARBA00022448"/>
    </source>
</evidence>
<keyword evidence="7" id="KW-0472">Membrane</keyword>
<evidence type="ECO:0000256" key="4">
    <source>
        <dbReference type="ARBA" id="ARBA00022475"/>
    </source>
</evidence>
<reference evidence="9 10" key="1">
    <citation type="submission" date="2016-10" db="EMBL/GenBank/DDBJ databases">
        <title>Complete Genome Sequence of Peptococcaceae strain DCMF.</title>
        <authorList>
            <person name="Edwards R.J."/>
            <person name="Holland S.I."/>
            <person name="Deshpande N.P."/>
            <person name="Wong Y.K."/>
            <person name="Ertan H."/>
            <person name="Manefield M."/>
            <person name="Russell T.L."/>
            <person name="Lee M.J."/>
        </authorList>
    </citation>
    <scope>NUCLEOTIDE SEQUENCE [LARGE SCALE GENOMIC DNA]</scope>
    <source>
        <strain evidence="9 10">DCMF</strain>
    </source>
</reference>
<keyword evidence="3" id="KW-0813">Transport</keyword>
<dbReference type="Gene3D" id="3.40.50.300">
    <property type="entry name" value="P-loop containing nucleotide triphosphate hydrolases"/>
    <property type="match status" value="1"/>
</dbReference>
<dbReference type="InterPro" id="IPR003439">
    <property type="entry name" value="ABC_transporter-like_ATP-bd"/>
</dbReference>
<dbReference type="EMBL" id="CP017634">
    <property type="protein sequence ID" value="ATW26862.1"/>
    <property type="molecule type" value="Genomic_DNA"/>
</dbReference>
<evidence type="ECO:0000256" key="7">
    <source>
        <dbReference type="ARBA" id="ARBA00023136"/>
    </source>
</evidence>
<dbReference type="AlphaFoldDB" id="A0A3G1KWN9"/>
<dbReference type="SUPFAM" id="SSF52540">
    <property type="entry name" value="P-loop containing nucleoside triphosphate hydrolases"/>
    <property type="match status" value="1"/>
</dbReference>
<dbReference type="InterPro" id="IPR003593">
    <property type="entry name" value="AAA+_ATPase"/>
</dbReference>
<dbReference type="GO" id="GO:0016887">
    <property type="term" value="F:ATP hydrolysis activity"/>
    <property type="evidence" value="ECO:0007669"/>
    <property type="project" value="InterPro"/>
</dbReference>
<comment type="subcellular location">
    <subcellularLocation>
        <location evidence="1">Cell membrane</location>
        <topology evidence="1">Peripheral membrane protein</topology>
    </subcellularLocation>
</comment>
<evidence type="ECO:0000313" key="9">
    <source>
        <dbReference type="EMBL" id="ATW26862.1"/>
    </source>
</evidence>
<dbReference type="KEGG" id="fwa:DCMF_20715"/>
<dbReference type="Pfam" id="PF00005">
    <property type="entry name" value="ABC_tran"/>
    <property type="match status" value="1"/>
</dbReference>
<evidence type="ECO:0000256" key="5">
    <source>
        <dbReference type="ARBA" id="ARBA00022741"/>
    </source>
</evidence>
<organism evidence="9 10">
    <name type="scientific">Formimonas warabiya</name>
    <dbReference type="NCBI Taxonomy" id="1761012"/>
    <lineage>
        <taxon>Bacteria</taxon>
        <taxon>Bacillati</taxon>
        <taxon>Bacillota</taxon>
        <taxon>Clostridia</taxon>
        <taxon>Eubacteriales</taxon>
        <taxon>Peptococcaceae</taxon>
        <taxon>Candidatus Formimonas</taxon>
    </lineage>
</organism>
<dbReference type="InterPro" id="IPR027417">
    <property type="entry name" value="P-loop_NTPase"/>
</dbReference>
<keyword evidence="4" id="KW-1003">Cell membrane</keyword>
<dbReference type="InterPro" id="IPR017871">
    <property type="entry name" value="ABC_transporter-like_CS"/>
</dbReference>
<dbReference type="InterPro" id="IPR050086">
    <property type="entry name" value="MetN_ABC_transporter-like"/>
</dbReference>
<accession>A0A3G1KWN9</accession>
<sequence>MISIRNLSKSYGDNLILKDISVDIEDGAVIAIIGPSGCGKSTFIRCLNLLEQPDSGQIFIGAAEITKKGVNIDAVRQKLGMVFQSFNLFSHKTVLENVILAPMKVLKLSQEQAVRDALEYLEMVGIANRADHLPSQLSGGQKQRVAIARCLAMHPEVILFDEPTSALDPTMVDEVLSVIRKLVRSGLSCIIVTHEMNFAKNVATKVFYMDEKGIYESGTPSDIFERPQREKTKIFINKLKVFSGEYKLSEIDLYEILRQVTEYCLKYDMNKRETNKITLICEEYVTNLMKRRVSDERIAIFLRYNENDDSKEIMFKDNFSPENHFESPDFDEMSVLLIKGFTKSVEYRRENGQNVFELKL</sequence>
<keyword evidence="6" id="KW-0067">ATP-binding</keyword>
<name>A0A3G1KWN9_FORW1</name>
<evidence type="ECO:0000259" key="8">
    <source>
        <dbReference type="PROSITE" id="PS50893"/>
    </source>
</evidence>
<protein>
    <recommendedName>
        <fullName evidence="8">ABC transporter domain-containing protein</fullName>
    </recommendedName>
</protein>
<dbReference type="PANTHER" id="PTHR43166">
    <property type="entry name" value="AMINO ACID IMPORT ATP-BINDING PROTEIN"/>
    <property type="match status" value="1"/>
</dbReference>
<dbReference type="PROSITE" id="PS00211">
    <property type="entry name" value="ABC_TRANSPORTER_1"/>
    <property type="match status" value="1"/>
</dbReference>
<evidence type="ECO:0000256" key="1">
    <source>
        <dbReference type="ARBA" id="ARBA00004202"/>
    </source>
</evidence>
<feature type="domain" description="ABC transporter" evidence="8">
    <location>
        <begin position="2"/>
        <end position="236"/>
    </location>
</feature>
<comment type="similarity">
    <text evidence="2">Belongs to the ABC transporter superfamily.</text>
</comment>
<proteinExistence type="inferred from homology"/>
<dbReference type="GO" id="GO:0005524">
    <property type="term" value="F:ATP binding"/>
    <property type="evidence" value="ECO:0007669"/>
    <property type="project" value="UniProtKB-KW"/>
</dbReference>
<dbReference type="PROSITE" id="PS50893">
    <property type="entry name" value="ABC_TRANSPORTER_2"/>
    <property type="match status" value="1"/>
</dbReference>
<keyword evidence="10" id="KW-1185">Reference proteome</keyword>
<dbReference type="OrthoDB" id="9804199at2"/>
<evidence type="ECO:0000256" key="2">
    <source>
        <dbReference type="ARBA" id="ARBA00005417"/>
    </source>
</evidence>
<evidence type="ECO:0000256" key="6">
    <source>
        <dbReference type="ARBA" id="ARBA00022840"/>
    </source>
</evidence>
<dbReference type="GO" id="GO:0005886">
    <property type="term" value="C:plasma membrane"/>
    <property type="evidence" value="ECO:0007669"/>
    <property type="project" value="UniProtKB-SubCell"/>
</dbReference>